<dbReference type="GO" id="GO:0006508">
    <property type="term" value="P:proteolysis"/>
    <property type="evidence" value="ECO:0007669"/>
    <property type="project" value="UniProtKB-KW"/>
</dbReference>
<comment type="subcellular location">
    <subcellularLocation>
        <location evidence="1">Membrane</location>
        <topology evidence="1">Single-pass membrane protein</topology>
    </subcellularLocation>
</comment>
<name>A0A171C4M2_9ACTN</name>
<reference evidence="6 7" key="1">
    <citation type="journal article" date="2016" name="Genome Announc.">
        <title>Draft Genome Sequence of Planomonospora sphaerica JCM9374, a Rare Actinomycete.</title>
        <authorList>
            <person name="Dohra H."/>
            <person name="Suzuki T."/>
            <person name="Inoue Y."/>
            <person name="Kodani S."/>
        </authorList>
    </citation>
    <scope>NUCLEOTIDE SEQUENCE [LARGE SCALE GENOMIC DNA]</scope>
    <source>
        <strain evidence="6 7">JCM 9374</strain>
    </source>
</reference>
<keyword evidence="4" id="KW-0472">Membrane</keyword>
<keyword evidence="6" id="KW-0645">Protease</keyword>
<dbReference type="GO" id="GO:0008237">
    <property type="term" value="F:metallopeptidase activity"/>
    <property type="evidence" value="ECO:0007669"/>
    <property type="project" value="UniProtKB-KW"/>
</dbReference>
<reference evidence="7" key="2">
    <citation type="submission" date="2016-04" db="EMBL/GenBank/DDBJ databases">
        <title>Planomonospora sphaerica JCM9374 whole genome shotgun sequence.</title>
        <authorList>
            <person name="Suzuki T."/>
            <person name="Dohra H."/>
            <person name="Kodani S."/>
        </authorList>
    </citation>
    <scope>NUCLEOTIDE SEQUENCE [LARGE SCALE GENOMIC DNA]</scope>
    <source>
        <strain evidence="7">JCM 9374</strain>
    </source>
</reference>
<evidence type="ECO:0000313" key="7">
    <source>
        <dbReference type="Proteomes" id="UP000077701"/>
    </source>
</evidence>
<dbReference type="OrthoDB" id="9774900at2"/>
<evidence type="ECO:0000256" key="2">
    <source>
        <dbReference type="ARBA" id="ARBA00022692"/>
    </source>
</evidence>
<gene>
    <name evidence="6" type="ORF">PS9374_01748</name>
</gene>
<sequence length="280" mass="29455">MSALPLGHLSSLVTAALSFSLAAGAGQAGAIPVAAAQAPAAPAGTALVQGRAAATANPLYAAGVLPSVACPAGSIKAGSAASYKAFMTRVARCLGLAWGIQFGKAGLDFTPPELRFATSRVSSPCGKWPAGAGGYYCSSDRTIYIGLTRAVLKNPYGPNHAQFMAHEYAHHVQQLAGILPYYGRAVWRAGTSARLALSRRLELQADCLASAFLRGAAGDLEVTPEHWEAMLEWTARNGHKSWPKNDHGRGSSQAYWMERGFERGAPRACNTFTAPRRVVD</sequence>
<dbReference type="RefSeq" id="WP_084008141.1">
    <property type="nucleotide sequence ID" value="NZ_BDCX01000003.1"/>
</dbReference>
<keyword evidence="2" id="KW-0812">Transmembrane</keyword>
<evidence type="ECO:0000256" key="4">
    <source>
        <dbReference type="ARBA" id="ARBA00023136"/>
    </source>
</evidence>
<dbReference type="AlphaFoldDB" id="A0A171C4M2"/>
<dbReference type="Pfam" id="PF04228">
    <property type="entry name" value="Zn_peptidase"/>
    <property type="match status" value="1"/>
</dbReference>
<feature type="signal peptide" evidence="5">
    <location>
        <begin position="1"/>
        <end position="25"/>
    </location>
</feature>
<keyword evidence="7" id="KW-1185">Reference proteome</keyword>
<dbReference type="InterPro" id="IPR007343">
    <property type="entry name" value="Uncharacterised_pept_Zn_put"/>
</dbReference>
<keyword evidence="6" id="KW-0482">Metalloprotease</keyword>
<keyword evidence="3" id="KW-1133">Transmembrane helix</keyword>
<evidence type="ECO:0000313" key="6">
    <source>
        <dbReference type="EMBL" id="GAT66104.1"/>
    </source>
</evidence>
<proteinExistence type="predicted"/>
<keyword evidence="5" id="KW-0732">Signal</keyword>
<dbReference type="PANTHER" id="PTHR30168">
    <property type="entry name" value="PUTATIVE MEMBRANE PROTEIN YPFJ"/>
    <property type="match status" value="1"/>
</dbReference>
<dbReference type="PANTHER" id="PTHR30168:SF0">
    <property type="entry name" value="INNER MEMBRANE PROTEIN"/>
    <property type="match status" value="1"/>
</dbReference>
<comment type="caution">
    <text evidence="6">The sequence shown here is derived from an EMBL/GenBank/DDBJ whole genome shotgun (WGS) entry which is preliminary data.</text>
</comment>
<feature type="chain" id="PRO_5038871735" evidence="5">
    <location>
        <begin position="26"/>
        <end position="280"/>
    </location>
</feature>
<evidence type="ECO:0000256" key="3">
    <source>
        <dbReference type="ARBA" id="ARBA00022989"/>
    </source>
</evidence>
<evidence type="ECO:0000256" key="5">
    <source>
        <dbReference type="SAM" id="SignalP"/>
    </source>
</evidence>
<dbReference type="GO" id="GO:0016020">
    <property type="term" value="C:membrane"/>
    <property type="evidence" value="ECO:0007669"/>
    <property type="project" value="UniProtKB-SubCell"/>
</dbReference>
<dbReference type="Proteomes" id="UP000077701">
    <property type="component" value="Unassembled WGS sequence"/>
</dbReference>
<organism evidence="6 7">
    <name type="scientific">Planomonospora sphaerica</name>
    <dbReference type="NCBI Taxonomy" id="161355"/>
    <lineage>
        <taxon>Bacteria</taxon>
        <taxon>Bacillati</taxon>
        <taxon>Actinomycetota</taxon>
        <taxon>Actinomycetes</taxon>
        <taxon>Streptosporangiales</taxon>
        <taxon>Streptosporangiaceae</taxon>
        <taxon>Planomonospora</taxon>
    </lineage>
</organism>
<protein>
    <submittedName>
        <fullName evidence="6">Metalloprotease</fullName>
    </submittedName>
</protein>
<evidence type="ECO:0000256" key="1">
    <source>
        <dbReference type="ARBA" id="ARBA00004167"/>
    </source>
</evidence>
<keyword evidence="6" id="KW-0378">Hydrolase</keyword>
<dbReference type="EMBL" id="BDCX01000003">
    <property type="protein sequence ID" value="GAT66104.1"/>
    <property type="molecule type" value="Genomic_DNA"/>
</dbReference>
<accession>A0A171C4M2</accession>